<dbReference type="EMBL" id="BTFZ01000011">
    <property type="protein sequence ID" value="GMM36092.1"/>
    <property type="molecule type" value="Genomic_DNA"/>
</dbReference>
<keyword evidence="4" id="KW-0472">Membrane</keyword>
<accession>A0AAV5QNC1</accession>
<dbReference type="GeneID" id="90074067"/>
<reference evidence="5 6" key="1">
    <citation type="journal article" date="2023" name="Elife">
        <title>Identification of key yeast species and microbe-microbe interactions impacting larval growth of Drosophila in the wild.</title>
        <authorList>
            <person name="Mure A."/>
            <person name="Sugiura Y."/>
            <person name="Maeda R."/>
            <person name="Honda K."/>
            <person name="Sakurai N."/>
            <person name="Takahashi Y."/>
            <person name="Watada M."/>
            <person name="Katoh T."/>
            <person name="Gotoh A."/>
            <person name="Gotoh Y."/>
            <person name="Taniguchi I."/>
            <person name="Nakamura K."/>
            <person name="Hayashi T."/>
            <person name="Katayama T."/>
            <person name="Uemura T."/>
            <person name="Hattori Y."/>
        </authorList>
    </citation>
    <scope>NUCLEOTIDE SEQUENCE [LARGE SCALE GENOMIC DNA]</scope>
    <source>
        <strain evidence="5 6">SC-9</strain>
    </source>
</reference>
<dbReference type="RefSeq" id="XP_064853088.1">
    <property type="nucleotide sequence ID" value="XM_064997016.1"/>
</dbReference>
<dbReference type="SUPFAM" id="SSF51695">
    <property type="entry name" value="PLC-like phosphodiesterases"/>
    <property type="match status" value="1"/>
</dbReference>
<keyword evidence="3" id="KW-0732">Signal</keyword>
<sequence>MEKQQHHHHHHHLQDLECVPQKPISRKRNAFIVRILSTLLVSTTVLGLCTYWYLDILCPSAHHNKSSVIKSLSSPPPSLVKRSSSTAAASVDMTPATCPLAPRGQDNAANYVQDPNSYGGSAYFAKIMDYTQPRNRAIHAAYYDWNALNKFKQSEFYTSHINKRLVSNGGLPTTVTVSNGSKILDSTSPISNSTTDYYNAYVDSKLSNTNGTYTYGNTTVYVGNSTVPPNVTAVEYLTGGRELVYVHSHNDYTRKTPLFDALQRGYKSVEADLWYFPGSSCDYNLASLKEFALASDSDFTDCAGDLAPLYVSHKDSGVKRANTLKSMYLDTIEMLLDEINEFYGIEATAAPEEKAGVFFDYPTESLNVLLDFKHNGFPTYKLVMRTIQSLIEKNYVSYYDFATNTRVQGPVTFILSGVAPYDLLHIEDTYRQAAGKGKRYVFIDAPMAELSDNTDPTMDYSILGEYTSMKFSDAMPSNYLASNQTLTYPTVAKVKPVFDVAHKYGLKTRLWGMNHYGDEKTSDINVSLIKQCGLNVMNVDDLDLGVAMWKEATTTTVKYTDYGVN</sequence>
<protein>
    <recommendedName>
        <fullName evidence="2">Altered inheritance of mitochondria protein 6</fullName>
    </recommendedName>
</protein>
<dbReference type="GO" id="GO:0008081">
    <property type="term" value="F:phosphoric diester hydrolase activity"/>
    <property type="evidence" value="ECO:0007669"/>
    <property type="project" value="InterPro"/>
</dbReference>
<evidence type="ECO:0000256" key="1">
    <source>
        <dbReference type="ARBA" id="ARBA00008858"/>
    </source>
</evidence>
<dbReference type="GO" id="GO:0006629">
    <property type="term" value="P:lipid metabolic process"/>
    <property type="evidence" value="ECO:0007669"/>
    <property type="project" value="InterPro"/>
</dbReference>
<comment type="similarity">
    <text evidence="1">Belongs to the AIM6 family.</text>
</comment>
<feature type="transmembrane region" description="Helical" evidence="4">
    <location>
        <begin position="31"/>
        <end position="54"/>
    </location>
</feature>
<evidence type="ECO:0000313" key="6">
    <source>
        <dbReference type="Proteomes" id="UP001360560"/>
    </source>
</evidence>
<evidence type="ECO:0000256" key="2">
    <source>
        <dbReference type="ARBA" id="ARBA00014286"/>
    </source>
</evidence>
<dbReference type="PANTHER" id="PTHR31571:SF1">
    <property type="entry name" value="ALTERED INHERITANCE OF MITOCHONDRIA PROTEIN 6"/>
    <property type="match status" value="1"/>
</dbReference>
<dbReference type="InterPro" id="IPR051236">
    <property type="entry name" value="HAT_RTT109-like"/>
</dbReference>
<organism evidence="5 6">
    <name type="scientific">Saccharomycopsis crataegensis</name>
    <dbReference type="NCBI Taxonomy" id="43959"/>
    <lineage>
        <taxon>Eukaryota</taxon>
        <taxon>Fungi</taxon>
        <taxon>Dikarya</taxon>
        <taxon>Ascomycota</taxon>
        <taxon>Saccharomycotina</taxon>
        <taxon>Saccharomycetes</taxon>
        <taxon>Saccharomycopsidaceae</taxon>
        <taxon>Saccharomycopsis</taxon>
    </lineage>
</organism>
<comment type="caution">
    <text evidence="5">The sequence shown here is derived from an EMBL/GenBank/DDBJ whole genome shotgun (WGS) entry which is preliminary data.</text>
</comment>
<name>A0AAV5QNC1_9ASCO</name>
<keyword evidence="6" id="KW-1185">Reference proteome</keyword>
<keyword evidence="4" id="KW-0812">Transmembrane</keyword>
<gene>
    <name evidence="5" type="ORF">DASC09_034170</name>
</gene>
<proteinExistence type="inferred from homology"/>
<keyword evidence="4" id="KW-1133">Transmembrane helix</keyword>
<evidence type="ECO:0000256" key="4">
    <source>
        <dbReference type="SAM" id="Phobius"/>
    </source>
</evidence>
<evidence type="ECO:0000256" key="3">
    <source>
        <dbReference type="ARBA" id="ARBA00022729"/>
    </source>
</evidence>
<dbReference type="InterPro" id="IPR017946">
    <property type="entry name" value="PLC-like_Pdiesterase_TIM-brl"/>
</dbReference>
<dbReference type="PANTHER" id="PTHR31571">
    <property type="entry name" value="ALTERED INHERITANCE OF MITOCHONDRIA PROTEIN 6"/>
    <property type="match status" value="1"/>
</dbReference>
<dbReference type="AlphaFoldDB" id="A0AAV5QNC1"/>
<dbReference type="Proteomes" id="UP001360560">
    <property type="component" value="Unassembled WGS sequence"/>
</dbReference>
<evidence type="ECO:0000313" key="5">
    <source>
        <dbReference type="EMBL" id="GMM36092.1"/>
    </source>
</evidence>